<dbReference type="InterPro" id="IPR052798">
    <property type="entry name" value="Giardia_VSA"/>
</dbReference>
<dbReference type="eggNOG" id="KOG3525">
    <property type="taxonomic scope" value="Eukaryota"/>
</dbReference>
<keyword evidence="5" id="KW-1185">Reference proteome</keyword>
<feature type="coiled-coil region" evidence="1">
    <location>
        <begin position="1280"/>
        <end position="1307"/>
    </location>
</feature>
<evidence type="ECO:0000313" key="5">
    <source>
        <dbReference type="Proteomes" id="UP000009168"/>
    </source>
</evidence>
<evidence type="ECO:0000256" key="2">
    <source>
        <dbReference type="SAM" id="MobiDB-lite"/>
    </source>
</evidence>
<feature type="transmembrane region" description="Helical" evidence="3">
    <location>
        <begin position="942"/>
        <end position="966"/>
    </location>
</feature>
<keyword evidence="3" id="KW-0812">Transmembrane</keyword>
<proteinExistence type="predicted"/>
<evidence type="ECO:0000313" key="4">
    <source>
        <dbReference type="EMBL" id="EAS04678.2"/>
    </source>
</evidence>
<evidence type="ECO:0000256" key="3">
    <source>
        <dbReference type="SAM" id="Phobius"/>
    </source>
</evidence>
<dbReference type="SUPFAM" id="SSF57184">
    <property type="entry name" value="Growth factor receptor domain"/>
    <property type="match status" value="3"/>
</dbReference>
<dbReference type="OrthoDB" id="410989at2759"/>
<dbReference type="SMART" id="SM00261">
    <property type="entry name" value="FU"/>
    <property type="match status" value="8"/>
</dbReference>
<reference evidence="5" key="1">
    <citation type="journal article" date="2006" name="PLoS Biol.">
        <title>Macronuclear genome sequence of the ciliate Tetrahymena thermophila, a model eukaryote.</title>
        <authorList>
            <person name="Eisen J.A."/>
            <person name="Coyne R.S."/>
            <person name="Wu M."/>
            <person name="Wu D."/>
            <person name="Thiagarajan M."/>
            <person name="Wortman J.R."/>
            <person name="Badger J.H."/>
            <person name="Ren Q."/>
            <person name="Amedeo P."/>
            <person name="Jones K.M."/>
            <person name="Tallon L.J."/>
            <person name="Delcher A.L."/>
            <person name="Salzberg S.L."/>
            <person name="Silva J.C."/>
            <person name="Haas B.J."/>
            <person name="Majoros W.H."/>
            <person name="Farzad M."/>
            <person name="Carlton J.M."/>
            <person name="Smith R.K. Jr."/>
            <person name="Garg J."/>
            <person name="Pearlman R.E."/>
            <person name="Karrer K.M."/>
            <person name="Sun L."/>
            <person name="Manning G."/>
            <person name="Elde N.C."/>
            <person name="Turkewitz A.P."/>
            <person name="Asai D.J."/>
            <person name="Wilkes D.E."/>
            <person name="Wang Y."/>
            <person name="Cai H."/>
            <person name="Collins K."/>
            <person name="Stewart B.A."/>
            <person name="Lee S.R."/>
            <person name="Wilamowska K."/>
            <person name="Weinberg Z."/>
            <person name="Ruzzo W.L."/>
            <person name="Wloga D."/>
            <person name="Gaertig J."/>
            <person name="Frankel J."/>
            <person name="Tsao C.-C."/>
            <person name="Gorovsky M.A."/>
            <person name="Keeling P.J."/>
            <person name="Waller R.F."/>
            <person name="Patron N.J."/>
            <person name="Cherry J.M."/>
            <person name="Stover N.A."/>
            <person name="Krieger C.J."/>
            <person name="del Toro C."/>
            <person name="Ryder H.F."/>
            <person name="Williamson S.C."/>
            <person name="Barbeau R.A."/>
            <person name="Hamilton E.P."/>
            <person name="Orias E."/>
        </authorList>
    </citation>
    <scope>NUCLEOTIDE SEQUENCE [LARGE SCALE GENOMIC DNA]</scope>
    <source>
        <strain evidence="5">SB210</strain>
    </source>
</reference>
<dbReference type="Pfam" id="PF03302">
    <property type="entry name" value="VSP"/>
    <property type="match status" value="1"/>
</dbReference>
<organism evidence="4 5">
    <name type="scientific">Tetrahymena thermophila (strain SB210)</name>
    <dbReference type="NCBI Taxonomy" id="312017"/>
    <lineage>
        <taxon>Eukaryota</taxon>
        <taxon>Sar</taxon>
        <taxon>Alveolata</taxon>
        <taxon>Ciliophora</taxon>
        <taxon>Intramacronucleata</taxon>
        <taxon>Oligohymenophorea</taxon>
        <taxon>Hymenostomatida</taxon>
        <taxon>Tetrahymenina</taxon>
        <taxon>Tetrahymenidae</taxon>
        <taxon>Tetrahymena</taxon>
    </lineage>
</organism>
<feature type="transmembrane region" description="Helical" evidence="3">
    <location>
        <begin position="1166"/>
        <end position="1190"/>
    </location>
</feature>
<sequence>MISCNKFRNHKNLPVFVYLFNNKFFRQTKQLIAKNNKGNSISCSSSSLEKFIQYMRLLNQAKIVALAVSLQIICILHVKCHDGSKQEIPFSSQVYQISGFVLVPNKNILILSCYNSEVNSNTLIKYLNLQDTSNKLIYEFKLHFDVKTMNYLEDTNSILVSSNQKLILVDPYSFSQILAVQIPELNYFDRIENTEYAIATSIYKLYVLRINSLEIIKQFEIKYQKLDFSYFYYNQYFIFQNGETSTYVQSYNGISQQDQTKENIIFQQIHKTSQSASKNRYADKVQIIPQNYDILVCGDSSIDILYVQVKEDKNGELQILNQKKNIDLTFELRRDSDFSYCLDQLPMSCSLCPSGYKMNRSYCFQKCTESTNQLVNRINKRQLQSVCGNGFYLNGSICTACHTSCQTCSAGTSNDCLSCPSNLFFKYGQCVVTCGTPFTLTVVNYLGQTVQICSSCNNGFYLQNSICVTSCQVGFYLNKYLFQCSLCDNSCYTCAAGTNNDCLTCPAGQKFKYGQCVANCDTNQIIQTTVNSSGQTVQSCLNCHLSCKTCFGVDQYSCTTCNNFYYELNTTPKQCVQYCESNQYLVLVSPATNIYTCQKCLCDSCDAQGNCLLCPLGMYYDYTKPPTNPCVTTCTIPGTYNDDDNRTCTKCYDNCLVCDSDTPNGCKVCINGYQLALGQQCIPIITCGPKQWFDGLQCVNCIDNCDICFASDTCSQCNKGYAYNTYTQKCEYLLIKQCPIGYYFDSNLMKQCVQCPSNCLSCSSANKCNQYKIQCHYTCQDCFGTTDNACSICPQNRNMNSYFVDKNVGMCRCSDGYSDYGSTLCKKSNAEQIQYVATGVELILQSILSSFLSIVSFSSIYFQIGSDYSQYLGQFSYLKRHNLLGLDRTLQNFRYYNFNLLLRATFGYPHYESQKRMLYQSTTAIRSRYVTKIEQIHQSYSFFTSCFSIIILDLVFAAIMVISRYFKTSADDMPQALQDQHQTKWKIISYFQLFIPSYVFSFTVQELSLCIFMQFHLFNSSSNDSFQEVGLTFAIIFFLLMIAIIGYQLIFLPKKNLKDSLMIQSYFQLVKKDQSFFAARLYGIQNAKKVFYSFLIVVAYEQPLVPIIFMFFGEIVYTSLIIYYQPYCQNELNILTTLVQAIMIIITLIMFIMIGQSENSSVQLNGVFGIVVIFNSLIIFYCIYCIYLSIVRLRENQFLSRIFPEQVNAPISVPNQDMSAMEQDYLKNNTNFISYTNNYATQLPQFTDLNEPKIVQDYQTRKKILSNVNRKKLINYEGIKQEHELSIQNQQRALKDLQLKGKLYQQQQLQQNQEYYNQQIGQAYHQQEQSIVSQITNTANVQYQENSQPHNKTQKNKFFQKQKQQINNQEQKN</sequence>
<keyword evidence="3" id="KW-0472">Membrane</keyword>
<dbReference type="InParanoid" id="I7MAI8"/>
<feature type="transmembrane region" description="Helical" evidence="3">
    <location>
        <begin position="1029"/>
        <end position="1052"/>
    </location>
</feature>
<dbReference type="EMBL" id="GG662443">
    <property type="protein sequence ID" value="EAS04678.2"/>
    <property type="molecule type" value="Genomic_DNA"/>
</dbReference>
<dbReference type="Proteomes" id="UP000009168">
    <property type="component" value="Unassembled WGS sequence"/>
</dbReference>
<feature type="compositionally biased region" description="Low complexity" evidence="2">
    <location>
        <begin position="1361"/>
        <end position="1373"/>
    </location>
</feature>
<dbReference type="InterPro" id="IPR006212">
    <property type="entry name" value="Furin_repeat"/>
</dbReference>
<accession>I7MAI8</accession>
<name>I7MAI8_TETTS</name>
<keyword evidence="1" id="KW-0175">Coiled coil</keyword>
<evidence type="ECO:0000256" key="1">
    <source>
        <dbReference type="SAM" id="Coils"/>
    </source>
</evidence>
<gene>
    <name evidence="4" type="ORF">TTHERM_00241990</name>
</gene>
<dbReference type="CDD" id="cd00064">
    <property type="entry name" value="FU"/>
    <property type="match status" value="3"/>
</dbReference>
<feature type="transmembrane region" description="Helical" evidence="3">
    <location>
        <begin position="1132"/>
        <end position="1154"/>
    </location>
</feature>
<dbReference type="PANTHER" id="PTHR23275">
    <property type="entry name" value="CABRIOLET.-RELATED"/>
    <property type="match status" value="1"/>
</dbReference>
<dbReference type="InterPro" id="IPR005127">
    <property type="entry name" value="Giardia_VSP"/>
</dbReference>
<feature type="region of interest" description="Disordered" evidence="2">
    <location>
        <begin position="1344"/>
        <end position="1373"/>
    </location>
</feature>
<dbReference type="RefSeq" id="XP_001024923.2">
    <property type="nucleotide sequence ID" value="XM_001024923.2"/>
</dbReference>
<dbReference type="Gene3D" id="2.10.220.10">
    <property type="entry name" value="Hormone Receptor, Insulin-like Growth Factor Receptor 1, Chain A, domain 2"/>
    <property type="match status" value="4"/>
</dbReference>
<dbReference type="KEGG" id="tet:TTHERM_00241990"/>
<keyword evidence="3" id="KW-1133">Transmembrane helix</keyword>
<dbReference type="InterPro" id="IPR009030">
    <property type="entry name" value="Growth_fac_rcpt_cys_sf"/>
</dbReference>
<feature type="transmembrane region" description="Helical" evidence="3">
    <location>
        <begin position="987"/>
        <end position="1017"/>
    </location>
</feature>
<protein>
    <submittedName>
        <fullName evidence="4">Surface protein</fullName>
    </submittedName>
</protein>
<dbReference type="GeneID" id="7825326"/>
<dbReference type="PANTHER" id="PTHR23275:SF100">
    <property type="entry name" value="EGF-LIKE DOMAIN-CONTAINING PROTEIN"/>
    <property type="match status" value="1"/>
</dbReference>